<keyword evidence="2" id="KW-1185">Reference proteome</keyword>
<gene>
    <name evidence="1" type="ORF">HMPREF9453_00166</name>
</gene>
<comment type="caution">
    <text evidence="1">The sequence shown here is derived from an EMBL/GenBank/DDBJ whole genome shotgun (WGS) entry which is preliminary data.</text>
</comment>
<dbReference type="Proteomes" id="UP000003277">
    <property type="component" value="Unassembled WGS sequence"/>
</dbReference>
<evidence type="ECO:0000313" key="2">
    <source>
        <dbReference type="Proteomes" id="UP000003277"/>
    </source>
</evidence>
<sequence length="69" mass="7579">MKNTTVISHLRWLSLARRAVGLFSNARRAVVKVLYKLAPFINLEAPSTTLSGIAAVKLKNPRGHSPVKL</sequence>
<organism evidence="1 2">
    <name type="scientific">Dialister succinatiphilus YIT 11850</name>
    <dbReference type="NCBI Taxonomy" id="742743"/>
    <lineage>
        <taxon>Bacteria</taxon>
        <taxon>Bacillati</taxon>
        <taxon>Bacillota</taxon>
        <taxon>Negativicutes</taxon>
        <taxon>Veillonellales</taxon>
        <taxon>Veillonellaceae</taxon>
        <taxon>Dialister</taxon>
    </lineage>
</organism>
<dbReference type="HOGENOM" id="CLU_2769180_0_0_9"/>
<evidence type="ECO:0000313" key="1">
    <source>
        <dbReference type="EMBL" id="EHO63922.1"/>
    </source>
</evidence>
<reference evidence="1 2" key="1">
    <citation type="submission" date="2011-11" db="EMBL/GenBank/DDBJ databases">
        <title>The Genome Sequence of Dialister succinatiphilus YIT 11850.</title>
        <authorList>
            <consortium name="The Broad Institute Genome Sequencing Platform"/>
            <person name="Earl A."/>
            <person name="Ward D."/>
            <person name="Feldgarden M."/>
            <person name="Gevers D."/>
            <person name="Morotomi M."/>
            <person name="Young S.K."/>
            <person name="Zeng Q."/>
            <person name="Gargeya S."/>
            <person name="Fitzgerald M."/>
            <person name="Haas B."/>
            <person name="Abouelleil A."/>
            <person name="Alvarado L."/>
            <person name="Arachchi H.M."/>
            <person name="Berlin A."/>
            <person name="Brown A."/>
            <person name="Chapman S.B."/>
            <person name="Dunbar C."/>
            <person name="Gearin G."/>
            <person name="Goldberg J."/>
            <person name="Griggs A."/>
            <person name="Gujja S."/>
            <person name="Heiman D."/>
            <person name="Howarth C."/>
            <person name="Lui A."/>
            <person name="MacDonald P.J.P."/>
            <person name="Montmayeur A."/>
            <person name="Murphy C."/>
            <person name="Neiman D."/>
            <person name="Pearson M."/>
            <person name="Priest M."/>
            <person name="Roberts A."/>
            <person name="Saif S."/>
            <person name="Shea T."/>
            <person name="Sisk P."/>
            <person name="Stolte C."/>
            <person name="Sykes S."/>
            <person name="Wortman J."/>
            <person name="Nusbaum C."/>
            <person name="Birren B."/>
        </authorList>
    </citation>
    <scope>NUCLEOTIDE SEQUENCE [LARGE SCALE GENOMIC DNA]</scope>
    <source>
        <strain evidence="1 2">YIT 11850</strain>
    </source>
</reference>
<dbReference type="AlphaFoldDB" id="H1CXS8"/>
<proteinExistence type="predicted"/>
<dbReference type="EMBL" id="ADLT01000005">
    <property type="protein sequence ID" value="EHO63922.1"/>
    <property type="molecule type" value="Genomic_DNA"/>
</dbReference>
<accession>H1CXS8</accession>
<name>H1CXS8_9FIRM</name>
<protein>
    <submittedName>
        <fullName evidence="1">Uncharacterized protein</fullName>
    </submittedName>
</protein>